<dbReference type="AlphaFoldDB" id="A0AAE4RIM8"/>
<dbReference type="GO" id="GO:0003677">
    <property type="term" value="F:DNA binding"/>
    <property type="evidence" value="ECO:0007669"/>
    <property type="project" value="InterPro"/>
</dbReference>
<name>A0AAE4RIM8_MYCIT</name>
<protein>
    <submittedName>
        <fullName evidence="2">Helix-turn-helix transcriptional regulator</fullName>
    </submittedName>
</protein>
<dbReference type="EMBL" id="JAWLLD010000016">
    <property type="protein sequence ID" value="MDV7013686.1"/>
    <property type="molecule type" value="Genomic_DNA"/>
</dbReference>
<dbReference type="Proteomes" id="UP001187143">
    <property type="component" value="Unassembled WGS sequence"/>
</dbReference>
<reference evidence="2" key="1">
    <citation type="submission" date="2023-10" db="EMBL/GenBank/DDBJ databases">
        <title>Characterization and genome sequence of Mycobacterium intracellulare ABSURDO, a novel pathogenic isolate with three colony morphotypes that vary in growth and acid-fastness.</title>
        <authorList>
            <person name="Jude B.A."/>
            <person name="Robinson R.T."/>
        </authorList>
    </citation>
    <scope>NUCLEOTIDE SEQUENCE</scope>
    <source>
        <strain evidence="2">ABSURDO Component B</strain>
    </source>
</reference>
<accession>A0AAE4RIM8</accession>
<proteinExistence type="predicted"/>
<dbReference type="PROSITE" id="PS50943">
    <property type="entry name" value="HTH_CROC1"/>
    <property type="match status" value="1"/>
</dbReference>
<dbReference type="CDD" id="cd00093">
    <property type="entry name" value="HTH_XRE"/>
    <property type="match status" value="1"/>
</dbReference>
<dbReference type="RefSeq" id="WP_042911553.1">
    <property type="nucleotide sequence ID" value="NZ_JAEKMV010000020.1"/>
</dbReference>
<feature type="domain" description="HTH cro/C1-type" evidence="1">
    <location>
        <begin position="15"/>
        <end position="74"/>
    </location>
</feature>
<evidence type="ECO:0000259" key="1">
    <source>
        <dbReference type="PROSITE" id="PS50943"/>
    </source>
</evidence>
<evidence type="ECO:0000313" key="3">
    <source>
        <dbReference type="Proteomes" id="UP001187143"/>
    </source>
</evidence>
<organism evidence="2 3">
    <name type="scientific">Mycobacterium intracellulare</name>
    <dbReference type="NCBI Taxonomy" id="1767"/>
    <lineage>
        <taxon>Bacteria</taxon>
        <taxon>Bacillati</taxon>
        <taxon>Actinomycetota</taxon>
        <taxon>Actinomycetes</taxon>
        <taxon>Mycobacteriales</taxon>
        <taxon>Mycobacteriaceae</taxon>
        <taxon>Mycobacterium</taxon>
        <taxon>Mycobacterium avium complex (MAC)</taxon>
    </lineage>
</organism>
<dbReference type="SUPFAM" id="SSF47413">
    <property type="entry name" value="lambda repressor-like DNA-binding domains"/>
    <property type="match status" value="1"/>
</dbReference>
<dbReference type="SMART" id="SM00530">
    <property type="entry name" value="HTH_XRE"/>
    <property type="match status" value="1"/>
</dbReference>
<dbReference type="Gene3D" id="1.10.260.40">
    <property type="entry name" value="lambda repressor-like DNA-binding domains"/>
    <property type="match status" value="1"/>
</dbReference>
<dbReference type="InterPro" id="IPR010982">
    <property type="entry name" value="Lambda_DNA-bd_dom_sf"/>
</dbReference>
<sequence>MSSAAEFDQLVGSNVSTYRAARGLSQAGLAAAMSTDGDHVHPQTIQKIEAGTRPLRYAEALRICNVLKIGVAQLADGAEHARAAGRYLQRFEALSRMRGELDDFAGRLVPILVDLAHLIAFERDDAAEHQAAEWLVENAESWLATEWGSALEGFIMDHLREHPDLTMLRSEVDADSYAEVLKRTSEQVVRAYHPDVDSPGRVDDDPEA</sequence>
<evidence type="ECO:0000313" key="2">
    <source>
        <dbReference type="EMBL" id="MDV7013686.1"/>
    </source>
</evidence>
<gene>
    <name evidence="2" type="ORF">R4F53_15465</name>
</gene>
<dbReference type="Pfam" id="PF13560">
    <property type="entry name" value="HTH_31"/>
    <property type="match status" value="1"/>
</dbReference>
<dbReference type="InterPro" id="IPR001387">
    <property type="entry name" value="Cro/C1-type_HTH"/>
</dbReference>
<comment type="caution">
    <text evidence="2">The sequence shown here is derived from an EMBL/GenBank/DDBJ whole genome shotgun (WGS) entry which is preliminary data.</text>
</comment>